<dbReference type="Gene3D" id="3.30.710.10">
    <property type="entry name" value="Potassium Channel Kv1.1, Chain A"/>
    <property type="match status" value="1"/>
</dbReference>
<feature type="region of interest" description="Disordered" evidence="3">
    <location>
        <begin position="13"/>
        <end position="50"/>
    </location>
</feature>
<dbReference type="PROSITE" id="PS50097">
    <property type="entry name" value="BTB"/>
    <property type="match status" value="1"/>
</dbReference>
<keyword evidence="6" id="KW-1185">Reference proteome</keyword>
<dbReference type="CDD" id="cd18186">
    <property type="entry name" value="BTB_POZ_ZBTB_KLHL-like"/>
    <property type="match status" value="1"/>
</dbReference>
<dbReference type="PANTHER" id="PTHR47274:SF1">
    <property type="entry name" value="BTB_POZ DOMAIN CONTAINING PROTEIN, EXPRESSED"/>
    <property type="match status" value="1"/>
</dbReference>
<name>V4VAY7_CITCL</name>
<organism evidence="5 6">
    <name type="scientific">Citrus clementina</name>
    <name type="common">Clementine</name>
    <name type="synonym">Citrus deliciosa x Citrus sinensis</name>
    <dbReference type="NCBI Taxonomy" id="85681"/>
    <lineage>
        <taxon>Eukaryota</taxon>
        <taxon>Viridiplantae</taxon>
        <taxon>Streptophyta</taxon>
        <taxon>Embryophyta</taxon>
        <taxon>Tracheophyta</taxon>
        <taxon>Spermatophyta</taxon>
        <taxon>Magnoliopsida</taxon>
        <taxon>eudicotyledons</taxon>
        <taxon>Gunneridae</taxon>
        <taxon>Pentapetalae</taxon>
        <taxon>rosids</taxon>
        <taxon>malvids</taxon>
        <taxon>Sapindales</taxon>
        <taxon>Rutaceae</taxon>
        <taxon>Aurantioideae</taxon>
        <taxon>Citrus</taxon>
    </lineage>
</organism>
<dbReference type="EMBL" id="KI536726">
    <property type="protein sequence ID" value="ESR49429.1"/>
    <property type="molecule type" value="Genomic_DNA"/>
</dbReference>
<dbReference type="InterPro" id="IPR044784">
    <property type="entry name" value="At1g01640-like"/>
</dbReference>
<dbReference type="Pfam" id="PF00651">
    <property type="entry name" value="BTB"/>
    <property type="match status" value="1"/>
</dbReference>
<dbReference type="Proteomes" id="UP000030687">
    <property type="component" value="Unassembled WGS sequence"/>
</dbReference>
<evidence type="ECO:0000256" key="2">
    <source>
        <dbReference type="ARBA" id="ARBA00004906"/>
    </source>
</evidence>
<dbReference type="InterPro" id="IPR000210">
    <property type="entry name" value="BTB/POZ_dom"/>
</dbReference>
<proteinExistence type="predicted"/>
<dbReference type="CDD" id="cd14733">
    <property type="entry name" value="BACK"/>
    <property type="match status" value="1"/>
</dbReference>
<dbReference type="PANTHER" id="PTHR47274">
    <property type="entry name" value="BTB/POZ DOMAIN CONTAINING PROTEIN, EXPRESSED-RELATED"/>
    <property type="match status" value="1"/>
</dbReference>
<evidence type="ECO:0000256" key="1">
    <source>
        <dbReference type="ARBA" id="ARBA00002668"/>
    </source>
</evidence>
<evidence type="ECO:0000313" key="6">
    <source>
        <dbReference type="Proteomes" id="UP000030687"/>
    </source>
</evidence>
<dbReference type="SUPFAM" id="SSF54695">
    <property type="entry name" value="POZ domain"/>
    <property type="match status" value="1"/>
</dbReference>
<dbReference type="Gene3D" id="1.25.40.420">
    <property type="match status" value="1"/>
</dbReference>
<comment type="function">
    <text evidence="1">May act as a substrate-specific adapter of an E3 ubiquitin-protein ligase complex (CUL3-RBX1-BTB) which mediates the ubiquitination and subsequent proteasomal degradation of target proteins.</text>
</comment>
<sequence>MQLSTQQRHLLISQIPEYSQPPKPIDRITANKQRDDSRLSPPGRLPAFEPRHATVPLNSNIMDPQPFGKTSAWFCDMKDQEDDGDEEMMKEKKIDFLGEFDALFRERTPYDMLLFSDDKQPPVPAHKALLAARSNYFKKSVNKLSDGTRKLPESSEELKALLDFLYTGSLPEEKLEKHSCTLYRASQKYEIGYLMEICERYFLRSVNPSNALEYLSIADVRRSQALMAAALGVIVKNMYRIAFTKEFEDFTSKYPDLSVLITRELLNSKRSLGWEK</sequence>
<dbReference type="UniPathway" id="UPA00143"/>
<dbReference type="InParanoid" id="V4VAY7"/>
<evidence type="ECO:0000313" key="5">
    <source>
        <dbReference type="EMBL" id="ESR49429.1"/>
    </source>
</evidence>
<feature type="domain" description="BTB" evidence="4">
    <location>
        <begin position="110"/>
        <end position="174"/>
    </location>
</feature>
<dbReference type="eggNOG" id="KOG1987">
    <property type="taxonomic scope" value="Eukaryota"/>
</dbReference>
<dbReference type="InterPro" id="IPR011333">
    <property type="entry name" value="SKP1/BTB/POZ_sf"/>
</dbReference>
<dbReference type="SMART" id="SM00225">
    <property type="entry name" value="BTB"/>
    <property type="match status" value="1"/>
</dbReference>
<accession>V4VAY7</accession>
<dbReference type="GO" id="GO:0016567">
    <property type="term" value="P:protein ubiquitination"/>
    <property type="evidence" value="ECO:0007669"/>
    <property type="project" value="UniProtKB-UniPathway"/>
</dbReference>
<gene>
    <name evidence="5" type="ORF">CICLE_v10032365mg</name>
</gene>
<dbReference type="AlphaFoldDB" id="V4VAY7"/>
<evidence type="ECO:0000256" key="3">
    <source>
        <dbReference type="SAM" id="MobiDB-lite"/>
    </source>
</evidence>
<dbReference type="Gramene" id="ESR49429">
    <property type="protein sequence ID" value="ESR49429"/>
    <property type="gene ID" value="CICLE_v10032365mg"/>
</dbReference>
<comment type="pathway">
    <text evidence="2">Protein modification; protein ubiquitination.</text>
</comment>
<protein>
    <recommendedName>
        <fullName evidence="4">BTB domain-containing protein</fullName>
    </recommendedName>
</protein>
<evidence type="ECO:0000259" key="4">
    <source>
        <dbReference type="PROSITE" id="PS50097"/>
    </source>
</evidence>
<reference evidence="5 6" key="1">
    <citation type="submission" date="2013-10" db="EMBL/GenBank/DDBJ databases">
        <authorList>
            <consortium name="International Citrus Genome Consortium"/>
            <person name="Jenkins J."/>
            <person name="Schmutz J."/>
            <person name="Prochnik S."/>
            <person name="Rokhsar D."/>
            <person name="Gmitter F."/>
            <person name="Ollitrault P."/>
            <person name="Machado M."/>
            <person name="Talon M."/>
            <person name="Wincker P."/>
            <person name="Jaillon O."/>
            <person name="Morgante M."/>
        </authorList>
    </citation>
    <scope>NUCLEOTIDE SEQUENCE</scope>
    <source>
        <strain evidence="6">cv. Clemenules</strain>
    </source>
</reference>